<evidence type="ECO:0000256" key="3">
    <source>
        <dbReference type="SAM" id="Phobius"/>
    </source>
</evidence>
<dbReference type="PANTHER" id="PTHR37534">
    <property type="entry name" value="TRANSCRIPTIONAL ACTIVATOR PROTEIN UGA3"/>
    <property type="match status" value="1"/>
</dbReference>
<evidence type="ECO:0000313" key="4">
    <source>
        <dbReference type="EMBL" id="EXJ85337.1"/>
    </source>
</evidence>
<name>W9XXV9_9EURO</name>
<dbReference type="GeneID" id="19160574"/>
<dbReference type="Pfam" id="PF11951">
    <property type="entry name" value="Fungal_trans_2"/>
    <property type="match status" value="2"/>
</dbReference>
<keyword evidence="3" id="KW-0812">Transmembrane</keyword>
<evidence type="ECO:0000256" key="1">
    <source>
        <dbReference type="ARBA" id="ARBA00004123"/>
    </source>
</evidence>
<feature type="transmembrane region" description="Helical" evidence="3">
    <location>
        <begin position="14"/>
        <end position="34"/>
    </location>
</feature>
<protein>
    <submittedName>
        <fullName evidence="4">Uncharacterized protein</fullName>
    </submittedName>
</protein>
<dbReference type="OrthoDB" id="3251668at2759"/>
<dbReference type="Proteomes" id="UP000019484">
    <property type="component" value="Unassembled WGS sequence"/>
</dbReference>
<dbReference type="HOGENOM" id="CLU_036330_1_0_1"/>
<evidence type="ECO:0000313" key="5">
    <source>
        <dbReference type="Proteomes" id="UP000019484"/>
    </source>
</evidence>
<keyword evidence="5" id="KW-1185">Reference proteome</keyword>
<dbReference type="GO" id="GO:0005634">
    <property type="term" value="C:nucleus"/>
    <property type="evidence" value="ECO:0007669"/>
    <property type="project" value="UniProtKB-SubCell"/>
</dbReference>
<comment type="caution">
    <text evidence="4">The sequence shown here is derived from an EMBL/GenBank/DDBJ whole genome shotgun (WGS) entry which is preliminary data.</text>
</comment>
<keyword evidence="3" id="KW-1133">Transmembrane helix</keyword>
<sequence>MVWVDSVQNPFRQLIIPLALQSPALMMAILSFAAGDMWTRSQSILDPMSGSYRLMKRYHQGVLSLLAKHMKDENEQKRGLPDPAPSKDYASPTLAAFMLSSLNVKLGDSRAWRLHARATWAMIEHWNACASKSPPSTDQTRVFALREVYAFKAWESVTTFIPLESLYRKTSVVDDGGPFIKYVKTILTLSDFERRRFENCETSNVISLSELRVWLDEAQSSNRSYAAQNCHSVAARESFEHVVELFHHAGLLYGCQILPEEDDADGFAVAARVNLFKYLEQIAVTEVIAQDLTWPIFIAGTECQGCPEKQRLVEERLQEIMKLSGVLERPKLLTFLKHLWVRQGETYGSSWIDLARTYAANGEPILIV</sequence>
<comment type="subcellular location">
    <subcellularLocation>
        <location evidence="1">Nucleus</location>
    </subcellularLocation>
</comment>
<dbReference type="PANTHER" id="PTHR37534:SF46">
    <property type="entry name" value="ZN(II)2CYS6 TRANSCRIPTION FACTOR (EUROFUNG)"/>
    <property type="match status" value="1"/>
</dbReference>
<gene>
    <name evidence="4" type="ORF">A1O1_05701</name>
</gene>
<dbReference type="InterPro" id="IPR021858">
    <property type="entry name" value="Fun_TF"/>
</dbReference>
<reference evidence="4 5" key="1">
    <citation type="submission" date="2013-03" db="EMBL/GenBank/DDBJ databases">
        <title>The Genome Sequence of Capronia coronata CBS 617.96.</title>
        <authorList>
            <consortium name="The Broad Institute Genomics Platform"/>
            <person name="Cuomo C."/>
            <person name="de Hoog S."/>
            <person name="Gorbushina A."/>
            <person name="Walker B."/>
            <person name="Young S.K."/>
            <person name="Zeng Q."/>
            <person name="Gargeya S."/>
            <person name="Fitzgerald M."/>
            <person name="Haas B."/>
            <person name="Abouelleil A."/>
            <person name="Allen A.W."/>
            <person name="Alvarado L."/>
            <person name="Arachchi H.M."/>
            <person name="Berlin A.M."/>
            <person name="Chapman S.B."/>
            <person name="Gainer-Dewar J."/>
            <person name="Goldberg J."/>
            <person name="Griggs A."/>
            <person name="Gujja S."/>
            <person name="Hansen M."/>
            <person name="Howarth C."/>
            <person name="Imamovic A."/>
            <person name="Ireland A."/>
            <person name="Larimer J."/>
            <person name="McCowan C."/>
            <person name="Murphy C."/>
            <person name="Pearson M."/>
            <person name="Poon T.W."/>
            <person name="Priest M."/>
            <person name="Roberts A."/>
            <person name="Saif S."/>
            <person name="Shea T."/>
            <person name="Sisk P."/>
            <person name="Sykes S."/>
            <person name="Wortman J."/>
            <person name="Nusbaum C."/>
            <person name="Birren B."/>
        </authorList>
    </citation>
    <scope>NUCLEOTIDE SEQUENCE [LARGE SCALE GENOMIC DNA]</scope>
    <source>
        <strain evidence="4 5">CBS 617.96</strain>
    </source>
</reference>
<keyword evidence="3" id="KW-0472">Membrane</keyword>
<organism evidence="4 5">
    <name type="scientific">Capronia coronata CBS 617.96</name>
    <dbReference type="NCBI Taxonomy" id="1182541"/>
    <lineage>
        <taxon>Eukaryota</taxon>
        <taxon>Fungi</taxon>
        <taxon>Dikarya</taxon>
        <taxon>Ascomycota</taxon>
        <taxon>Pezizomycotina</taxon>
        <taxon>Eurotiomycetes</taxon>
        <taxon>Chaetothyriomycetidae</taxon>
        <taxon>Chaetothyriales</taxon>
        <taxon>Herpotrichiellaceae</taxon>
        <taxon>Capronia</taxon>
    </lineage>
</organism>
<proteinExistence type="predicted"/>
<dbReference type="EMBL" id="AMWN01000005">
    <property type="protein sequence ID" value="EXJ85337.1"/>
    <property type="molecule type" value="Genomic_DNA"/>
</dbReference>
<dbReference type="eggNOG" id="ENOG502SK6R">
    <property type="taxonomic scope" value="Eukaryota"/>
</dbReference>
<evidence type="ECO:0000256" key="2">
    <source>
        <dbReference type="ARBA" id="ARBA00023242"/>
    </source>
</evidence>
<dbReference type="RefSeq" id="XP_007724775.1">
    <property type="nucleotide sequence ID" value="XM_007726585.1"/>
</dbReference>
<accession>W9XXV9</accession>
<keyword evidence="2" id="KW-0539">Nucleus</keyword>
<dbReference type="AlphaFoldDB" id="W9XXV9"/>